<dbReference type="PANTHER" id="PTHR11188:SF17">
    <property type="entry name" value="FI21816P1"/>
    <property type="match status" value="1"/>
</dbReference>
<evidence type="ECO:0000313" key="4">
    <source>
        <dbReference type="Proteomes" id="UP000769157"/>
    </source>
</evidence>
<dbReference type="OrthoDB" id="2333384at2759"/>
<sequence length="906" mass="98485">MGKHPKKASKQTPLFDIRLHSTDKDVVVLKGVEEDAPSVLLSGVIALSVVEPITIKKLQLKLWATLKLNWDERYQTAKSSYTRPYKYSKILYEFDWDPLNLHDFLNNNHTSSPLSSSFNSHYSDGSHQNMGCTSPGFASGTILRSNNSSSNSLKMLNAHSKSSTNLNKNKSLTNMSSLSFTPANKNEPVVLQQGNYEFPFQTILDGSIPESIEGLPGCTLTYKIQSTIERGRFSNPIVTRRHIHVVRTFTTDAPELVETVAVENTWPNKVDYSISVPARAIAIGSTCPIDMTLVPLAKGLRLGSIKISLNENFSFSTTYANHLDERTVLTKTVPKLTTDQNGKDIWTESEMDENGVFFRNEEISLAQDKWEIRTSVNLPASLSKMTQDCSISHYVRVIHKLRFVVGLINTDGHVSELRATLPITLFISPFVPVKAKRRPDLDDDLASSNVEDATIRYKGDDILFEHDGAPFAGFSTGSTPGSTVLSTSAPVPAYNFNAQELMAPPNYENRVYDRLWNDTGSRTSTPGFSPPTTPQPLPESDPQSSNSSAAALSTGRGETLGEFNMIPSESGFSNHLFASLSQIQTPREGEGRQTPGTAPRGRPVFNLTDEGTDYFSYNSQAAHDDSTIAGPSFSGGAIQQPLATPGIAIQSHPVGSGILSPVQHLSRVNSFTEGSRPLDSPHGEEIKWDGNLLSRVPSYETAVKSEVNADDLTPAYEPSEYGSSINLDLLDSRLRNVRLAEGTTHQTSSSSLPAHPKLSRSNTSSSVLLHLGRHKDHKHLTAELAKSRASSKNPSPGTSRTQSFANLSSSRQGPPMGSGHTSPSSSNGLSPPKLAHHHSGSTSALYGSGSSNPPSSAHDSAPSFVTALKRPELVTSRSSSSFHLNMSKKNASLGSLNFLHKKKSTK</sequence>
<dbReference type="InterPro" id="IPR050357">
    <property type="entry name" value="Arrestin_domain-protein"/>
</dbReference>
<feature type="region of interest" description="Disordered" evidence="1">
    <location>
        <begin position="585"/>
        <end position="604"/>
    </location>
</feature>
<feature type="compositionally biased region" description="Polar residues" evidence="1">
    <location>
        <begin position="788"/>
        <end position="812"/>
    </location>
</feature>
<keyword evidence="4" id="KW-1185">Reference proteome</keyword>
<feature type="compositionally biased region" description="Pro residues" evidence="1">
    <location>
        <begin position="528"/>
        <end position="539"/>
    </location>
</feature>
<dbReference type="GO" id="GO:0005829">
    <property type="term" value="C:cytosol"/>
    <property type="evidence" value="ECO:0007669"/>
    <property type="project" value="TreeGrafter"/>
</dbReference>
<dbReference type="InterPro" id="IPR011022">
    <property type="entry name" value="Arrestin_C-like"/>
</dbReference>
<comment type="caution">
    <text evidence="3">The sequence shown here is derived from an EMBL/GenBank/DDBJ whole genome shotgun (WGS) entry which is preliminary data.</text>
</comment>
<reference evidence="3" key="1">
    <citation type="journal article" date="2021" name="Open Biol.">
        <title>Shared evolutionary footprints suggest mitochondrial oxidative damage underlies multiple complex I losses in fungi.</title>
        <authorList>
            <person name="Schikora-Tamarit M.A."/>
            <person name="Marcet-Houben M."/>
            <person name="Nosek J."/>
            <person name="Gabaldon T."/>
        </authorList>
    </citation>
    <scope>NUCLEOTIDE SEQUENCE</scope>
    <source>
        <strain evidence="3">CBS6075</strain>
    </source>
</reference>
<gene>
    <name evidence="3" type="ORF">OGAPHI_003602</name>
</gene>
<dbReference type="Pfam" id="PF02752">
    <property type="entry name" value="Arrestin_C"/>
    <property type="match status" value="1"/>
</dbReference>
<dbReference type="RefSeq" id="XP_046060622.1">
    <property type="nucleotide sequence ID" value="XM_046204594.1"/>
</dbReference>
<feature type="region of interest" description="Disordered" evidence="1">
    <location>
        <begin position="517"/>
        <end position="555"/>
    </location>
</feature>
<protein>
    <recommendedName>
        <fullName evidence="2">Arrestin C-terminal-like domain-containing protein</fullName>
    </recommendedName>
</protein>
<feature type="domain" description="Arrestin C-terminal-like" evidence="2">
    <location>
        <begin position="266"/>
        <end position="430"/>
    </location>
</feature>
<feature type="region of interest" description="Disordered" evidence="1">
    <location>
        <begin position="742"/>
        <end position="765"/>
    </location>
</feature>
<feature type="region of interest" description="Disordered" evidence="1">
    <location>
        <begin position="783"/>
        <end position="864"/>
    </location>
</feature>
<organism evidence="3 4">
    <name type="scientific">Ogataea philodendri</name>
    <dbReference type="NCBI Taxonomy" id="1378263"/>
    <lineage>
        <taxon>Eukaryota</taxon>
        <taxon>Fungi</taxon>
        <taxon>Dikarya</taxon>
        <taxon>Ascomycota</taxon>
        <taxon>Saccharomycotina</taxon>
        <taxon>Pichiomycetes</taxon>
        <taxon>Pichiales</taxon>
        <taxon>Pichiaceae</taxon>
        <taxon>Ogataea</taxon>
    </lineage>
</organism>
<reference evidence="3" key="2">
    <citation type="submission" date="2021-01" db="EMBL/GenBank/DDBJ databases">
        <authorList>
            <person name="Schikora-Tamarit M.A."/>
        </authorList>
    </citation>
    <scope>NUCLEOTIDE SEQUENCE</scope>
    <source>
        <strain evidence="3">CBS6075</strain>
    </source>
</reference>
<dbReference type="AlphaFoldDB" id="A0A9P8T3Z5"/>
<dbReference type="GO" id="GO:0031625">
    <property type="term" value="F:ubiquitin protein ligase binding"/>
    <property type="evidence" value="ECO:0007669"/>
    <property type="project" value="TreeGrafter"/>
</dbReference>
<dbReference type="EMBL" id="JAEUBE010000295">
    <property type="protein sequence ID" value="KAH3665418.1"/>
    <property type="molecule type" value="Genomic_DNA"/>
</dbReference>
<dbReference type="GO" id="GO:0030674">
    <property type="term" value="F:protein-macromolecule adaptor activity"/>
    <property type="evidence" value="ECO:0007669"/>
    <property type="project" value="TreeGrafter"/>
</dbReference>
<evidence type="ECO:0000256" key="1">
    <source>
        <dbReference type="SAM" id="MobiDB-lite"/>
    </source>
</evidence>
<dbReference type="InterPro" id="IPR014752">
    <property type="entry name" value="Arrestin-like_C"/>
</dbReference>
<feature type="compositionally biased region" description="Polar residues" evidence="1">
    <location>
        <begin position="743"/>
        <end position="752"/>
    </location>
</feature>
<dbReference type="PANTHER" id="PTHR11188">
    <property type="entry name" value="ARRESTIN DOMAIN CONTAINING PROTEIN"/>
    <property type="match status" value="1"/>
</dbReference>
<name>A0A9P8T3Z5_9ASCO</name>
<dbReference type="GO" id="GO:0005886">
    <property type="term" value="C:plasma membrane"/>
    <property type="evidence" value="ECO:0007669"/>
    <property type="project" value="TreeGrafter"/>
</dbReference>
<evidence type="ECO:0000259" key="2">
    <source>
        <dbReference type="SMART" id="SM01017"/>
    </source>
</evidence>
<dbReference type="GeneID" id="70235567"/>
<dbReference type="Proteomes" id="UP000769157">
    <property type="component" value="Unassembled WGS sequence"/>
</dbReference>
<evidence type="ECO:0000313" key="3">
    <source>
        <dbReference type="EMBL" id="KAH3665418.1"/>
    </source>
</evidence>
<feature type="compositionally biased region" description="Polar residues" evidence="1">
    <location>
        <begin position="840"/>
        <end position="858"/>
    </location>
</feature>
<dbReference type="SMART" id="SM01017">
    <property type="entry name" value="Arrestin_C"/>
    <property type="match status" value="1"/>
</dbReference>
<accession>A0A9P8T3Z5</accession>
<proteinExistence type="predicted"/>
<dbReference type="GO" id="GO:0070086">
    <property type="term" value="P:ubiquitin-dependent endocytosis"/>
    <property type="evidence" value="ECO:0007669"/>
    <property type="project" value="TreeGrafter"/>
</dbReference>
<dbReference type="Gene3D" id="2.60.40.640">
    <property type="match status" value="1"/>
</dbReference>
<feature type="compositionally biased region" description="Polar residues" evidence="1">
    <location>
        <begin position="819"/>
        <end position="829"/>
    </location>
</feature>